<dbReference type="SUPFAM" id="SSF88659">
    <property type="entry name" value="Sigma3 and sigma4 domains of RNA polymerase sigma factors"/>
    <property type="match status" value="1"/>
</dbReference>
<gene>
    <name evidence="9" type="ORF">DESME_02920</name>
</gene>
<dbReference type="PROSITE" id="PS01063">
    <property type="entry name" value="SIGMA70_ECF"/>
    <property type="match status" value="1"/>
</dbReference>
<dbReference type="KEGG" id="dmt:DESME_02920"/>
<sequence length="198" mass="22988">MPMPQNLYALNSDENLESFEQVISENEAKIINLIYGMTGDYHLSQDLAQETFIKAFKARHGFNGRSKFSTWLYRIAVNVTLDYQRKSCVRMEKVSDEIEPLDYSDQQTKDPDHSCQVKAMKDILFQAIAKLPEQQREVFTLREINRCSTKEVAQILNISLELVKWRLHKARTILRKSFGSNTPYQKIGVFRLSPHGID</sequence>
<dbReference type="SUPFAM" id="SSF88946">
    <property type="entry name" value="Sigma2 domain of RNA polymerase sigma factors"/>
    <property type="match status" value="1"/>
</dbReference>
<evidence type="ECO:0000256" key="1">
    <source>
        <dbReference type="ARBA" id="ARBA00010641"/>
    </source>
</evidence>
<evidence type="ECO:0000259" key="8">
    <source>
        <dbReference type="Pfam" id="PF08281"/>
    </source>
</evidence>
<dbReference type="InterPro" id="IPR039425">
    <property type="entry name" value="RNA_pol_sigma-70-like"/>
</dbReference>
<evidence type="ECO:0000256" key="4">
    <source>
        <dbReference type="ARBA" id="ARBA00023125"/>
    </source>
</evidence>
<feature type="domain" description="RNA polymerase sigma-70 region 2" evidence="7">
    <location>
        <begin position="23"/>
        <end position="86"/>
    </location>
</feature>
<evidence type="ECO:0000313" key="10">
    <source>
        <dbReference type="Proteomes" id="UP000010847"/>
    </source>
</evidence>
<dbReference type="eggNOG" id="COG1595">
    <property type="taxonomic scope" value="Bacteria"/>
</dbReference>
<organism evidence="9 10">
    <name type="scientific">Desulfitobacterium metallireducens DSM 15288</name>
    <dbReference type="NCBI Taxonomy" id="871968"/>
    <lineage>
        <taxon>Bacteria</taxon>
        <taxon>Bacillati</taxon>
        <taxon>Bacillota</taxon>
        <taxon>Clostridia</taxon>
        <taxon>Eubacteriales</taxon>
        <taxon>Desulfitobacteriaceae</taxon>
        <taxon>Desulfitobacterium</taxon>
    </lineage>
</organism>
<evidence type="ECO:0000259" key="7">
    <source>
        <dbReference type="Pfam" id="PF04542"/>
    </source>
</evidence>
<keyword evidence="10" id="KW-1185">Reference proteome</keyword>
<dbReference type="Gene3D" id="1.10.10.10">
    <property type="entry name" value="Winged helix-like DNA-binding domain superfamily/Winged helix DNA-binding domain"/>
    <property type="match status" value="1"/>
</dbReference>
<dbReference type="PANTHER" id="PTHR43133:SF8">
    <property type="entry name" value="RNA POLYMERASE SIGMA FACTOR HI_1459-RELATED"/>
    <property type="match status" value="1"/>
</dbReference>
<evidence type="ECO:0000256" key="6">
    <source>
        <dbReference type="RuleBase" id="RU000716"/>
    </source>
</evidence>
<dbReference type="EMBL" id="CP007032">
    <property type="protein sequence ID" value="AHF06127.1"/>
    <property type="molecule type" value="Genomic_DNA"/>
</dbReference>
<proteinExistence type="inferred from homology"/>
<dbReference type="CDD" id="cd06171">
    <property type="entry name" value="Sigma70_r4"/>
    <property type="match status" value="1"/>
</dbReference>
<evidence type="ECO:0000313" key="9">
    <source>
        <dbReference type="EMBL" id="AHF06127.1"/>
    </source>
</evidence>
<protein>
    <recommendedName>
        <fullName evidence="6">RNA polymerase sigma factor</fullName>
    </recommendedName>
</protein>
<dbReference type="GO" id="GO:0003677">
    <property type="term" value="F:DNA binding"/>
    <property type="evidence" value="ECO:0007669"/>
    <property type="project" value="UniProtKB-KW"/>
</dbReference>
<dbReference type="Proteomes" id="UP000010847">
    <property type="component" value="Chromosome"/>
</dbReference>
<dbReference type="InterPro" id="IPR013324">
    <property type="entry name" value="RNA_pol_sigma_r3/r4-like"/>
</dbReference>
<dbReference type="InterPro" id="IPR036388">
    <property type="entry name" value="WH-like_DNA-bd_sf"/>
</dbReference>
<evidence type="ECO:0000256" key="5">
    <source>
        <dbReference type="ARBA" id="ARBA00023163"/>
    </source>
</evidence>
<dbReference type="Pfam" id="PF08281">
    <property type="entry name" value="Sigma70_r4_2"/>
    <property type="match status" value="1"/>
</dbReference>
<dbReference type="InterPro" id="IPR000838">
    <property type="entry name" value="RNA_pol_sigma70_ECF_CS"/>
</dbReference>
<comment type="similarity">
    <text evidence="1 6">Belongs to the sigma-70 factor family. ECF subfamily.</text>
</comment>
<reference evidence="9 10" key="1">
    <citation type="submission" date="2013-12" db="EMBL/GenBank/DDBJ databases">
        <authorList>
            <consortium name="DOE Joint Genome Institute"/>
            <person name="Smidt H."/>
            <person name="Huntemann M."/>
            <person name="Han J."/>
            <person name="Chen A."/>
            <person name="Kyrpides N."/>
            <person name="Mavromatis K."/>
            <person name="Markowitz V."/>
            <person name="Palaniappan K."/>
            <person name="Ivanova N."/>
            <person name="Schaumberg A."/>
            <person name="Pati A."/>
            <person name="Liolios K."/>
            <person name="Nordberg H.P."/>
            <person name="Cantor M.N."/>
            <person name="Hua S.X."/>
            <person name="Woyke T."/>
        </authorList>
    </citation>
    <scope>NUCLEOTIDE SEQUENCE [LARGE SCALE GENOMIC DNA]</scope>
    <source>
        <strain evidence="10">DSM 15288</strain>
    </source>
</reference>
<keyword evidence="4 6" id="KW-0238">DNA-binding</keyword>
<dbReference type="NCBIfam" id="TIGR02937">
    <property type="entry name" value="sigma70-ECF"/>
    <property type="match status" value="1"/>
</dbReference>
<keyword evidence="5 6" id="KW-0804">Transcription</keyword>
<evidence type="ECO:0000256" key="2">
    <source>
        <dbReference type="ARBA" id="ARBA00023015"/>
    </source>
</evidence>
<dbReference type="AlphaFoldDB" id="W0E5U5"/>
<dbReference type="Gene3D" id="1.10.1740.10">
    <property type="match status" value="1"/>
</dbReference>
<dbReference type="Pfam" id="PF04542">
    <property type="entry name" value="Sigma70_r2"/>
    <property type="match status" value="1"/>
</dbReference>
<dbReference type="HOGENOM" id="CLU_047691_3_0_9"/>
<dbReference type="GO" id="GO:0006950">
    <property type="term" value="P:response to stress"/>
    <property type="evidence" value="ECO:0007669"/>
    <property type="project" value="UniProtKB-ARBA"/>
</dbReference>
<dbReference type="InterPro" id="IPR007627">
    <property type="entry name" value="RNA_pol_sigma70_r2"/>
</dbReference>
<dbReference type="InterPro" id="IPR013249">
    <property type="entry name" value="RNA_pol_sigma70_r4_t2"/>
</dbReference>
<dbReference type="PANTHER" id="PTHR43133">
    <property type="entry name" value="RNA POLYMERASE ECF-TYPE SIGMA FACTO"/>
    <property type="match status" value="1"/>
</dbReference>
<dbReference type="STRING" id="871968.DESME_02920"/>
<evidence type="ECO:0000256" key="3">
    <source>
        <dbReference type="ARBA" id="ARBA00023082"/>
    </source>
</evidence>
<name>W0E5U5_9FIRM</name>
<feature type="domain" description="RNA polymerase sigma factor 70 region 4 type 2" evidence="8">
    <location>
        <begin position="123"/>
        <end position="172"/>
    </location>
</feature>
<dbReference type="OrthoDB" id="9784984at2"/>
<keyword evidence="2 6" id="KW-0805">Transcription regulation</keyword>
<dbReference type="GO" id="GO:0016987">
    <property type="term" value="F:sigma factor activity"/>
    <property type="evidence" value="ECO:0007669"/>
    <property type="project" value="UniProtKB-KW"/>
</dbReference>
<dbReference type="InterPro" id="IPR013325">
    <property type="entry name" value="RNA_pol_sigma_r2"/>
</dbReference>
<dbReference type="GO" id="GO:0006352">
    <property type="term" value="P:DNA-templated transcription initiation"/>
    <property type="evidence" value="ECO:0007669"/>
    <property type="project" value="InterPro"/>
</dbReference>
<dbReference type="InterPro" id="IPR014284">
    <property type="entry name" value="RNA_pol_sigma-70_dom"/>
</dbReference>
<dbReference type="RefSeq" id="WP_006717466.1">
    <property type="nucleotide sequence ID" value="NZ_CP007032.1"/>
</dbReference>
<keyword evidence="3 6" id="KW-0731">Sigma factor</keyword>
<accession>W0E5U5</accession>